<dbReference type="PANTHER" id="PTHR47535:SF1">
    <property type="entry name" value="NESPRIN-1"/>
    <property type="match status" value="1"/>
</dbReference>
<reference evidence="8" key="1">
    <citation type="submission" date="2025-08" db="UniProtKB">
        <authorList>
            <consortium name="RefSeq"/>
        </authorList>
    </citation>
    <scope>IDENTIFICATION</scope>
    <source>
        <tissue evidence="8">Muscle</tissue>
    </source>
</reference>
<keyword evidence="2" id="KW-0812">Transmembrane</keyword>
<dbReference type="InterPro" id="IPR018159">
    <property type="entry name" value="Spectrin/alpha-actinin"/>
</dbReference>
<evidence type="ECO:0000313" key="8">
    <source>
        <dbReference type="RefSeq" id="XP_013784499.1"/>
    </source>
</evidence>
<gene>
    <name evidence="8" type="primary">LOC106468616</name>
</gene>
<feature type="coiled-coil region" evidence="6">
    <location>
        <begin position="337"/>
        <end position="400"/>
    </location>
</feature>
<evidence type="ECO:0000256" key="2">
    <source>
        <dbReference type="ARBA" id="ARBA00022692"/>
    </source>
</evidence>
<feature type="non-terminal residue" evidence="8">
    <location>
        <position position="1"/>
    </location>
</feature>
<sequence>CEQISNWLKEVADKLGSETDLKPDLVEKETQLQNYKSVVQDIVSHQPIILKLEEKAKTLPEMSALQNISDLQTKYDELLKSGQSHTEACQIYVDGHLAYNQKLEKFQDWLKTIKATVDQPGEHGGVEILKSKLEAISGVLAEQNIGSQKLNELGETKEKILCQTHSSGHENINKELNSLHDQWQNFLSRCEAVRENVSSRVDKWNQSNDTLLQLEEWQAAKESQLRDQPLRNSTETKMQQLNRIKDLEAEIISKEEEFTLATSQVQQISGETTLGPRLAKVNSRYQMLKNLVKEATGKWEQFVQEHQGFDKKLEDLQASLDEPETEMTKLTLLTGDITMLQTRKTELEALIEQLSQHSSQIENISEAGERLYPHTSPDGREEIRQQIRSVRDKWDSLNEQASLALRKLDSCQQQIKSFHQGQEQLIRWLQDVELAIEQHTEAKGTLQEKRAQLQNHKVVYQDIVSHKAAVDTVCDKSEQLTSLTQDDSLHGQVQNLKDKYQTMSTKSQDLLTWLDKCVSEHQQYLDLCKAFQDFLLGHQQKLQECRDTAGEKRTIQSRLTTLRELRTQEKEGDSKMQSLCDQCHEVCMHTSEYGADVLRREVQEMRDSWSQHTTSTLEAEHNLENVLQQWMGYEENLQFMLAWLKELESAVKHPQLQSSVEEKEEQLKTVQELRDKVLNHQKTVDSLTDEGHALLQVSGVEHIRGQISQCSFRYQSLLSNVKALIIRWENMVEDHKNYKKMTSEFEAWLTGAENVVSELKKEGKIENKMDKLQVLMNDKSKGQQLLNQVVQAGERLYQDTSANGRDAVRQELRKLHDCWDQLDVELTEQQRLLQNRSQQWHVFMDNLKQIVNWLNATEKSVELDKNNHPGVQDIPTRLQKYKLLQQDIVIHKRQLDSLQEKLQSSTTSLDDLEVKRALSEATERIEALCEAVKVELLRVENLGLLAQKYRDLREHYSQWYQQTLDKLLLCKDYTGNRATIQARLEKLQNIEKQLPEGTGNVNSLGEYTKELRELVCPKDRDTMEQEHMVLVSNQQRLTTETDEASHQLQDRLQQWTTYEDQFSYLLERLELLEAQVQDFSLKTTLEEKKEQLSRYQALIDDIEAEQRTWPSLSSLAVILDQALLSEMKDKEREVDSLSDSTQELIEASGEMRLSMGVSQITSRYQSLLLTCKELVRKCEQHVEDHISFQEKHDECSKWIMEAQDKYAEVTALPSGNRAALQVKYGKNKELIQMKNTGLNLVNSTVQLGEQLQVGTSPEGWETTQTMLQNLQTVFDTIFDGSIKLDRSLQSTMFLWSEYEDEVQALQQWIRNTSQQLEGTLKLVTSLSEKKRQLQTYRGLQLDINSHQQSVEDLQIKAEALPDRDEGVDEILNSIITSHSQLKEKAQICTSKYEDIVAKHEQLSKMIGEVETWLQNTQSLISSCGETSLDRISLQSSLDRLKGIQAAFEEEEPKLKAAEEQLDLVLVDTLESGSGELDSLKEQWKTTQDMCKTTTEFLLGLLGQWKDYEERLDEVQSWIRDTESSLSTIPLCVTLSEKREQLEKLKGKQGEIRAKELEVDALTDKIQQLHKGSSARRVSQLSELGIRYQQLISLVKNLVSKWTQYVSNHQRFENELADCQSRVTEAQSRLQLCEGTEGTVDELETKLAMLQELINNKEELVGKIQSVAELAQIVLTETLPVGHQPINDVIQTLQENRSNLLTKLMATKSTLEDALYLWSSFLVMIKQASKVVSQMENTLMEGQQLQATLSEKKAQLDKIKIPALVLGFTNPSLDIGFTDPSLGTWIYRSSQSCHWIYRSQPWHLDLQIPALVLGFTDPSLGTWIYRSQPLSDPDQGKYLMMWHKIIEKLHIFVAKHPKSFISLSMPIIEAQVLQNDQNYKDHSAFKNSCDDLVSWMKRLREKIPPMTRSVSDRLSLETSVSTLEELLTKKAQGKLKVDNMDHCGEVAKVASSEAGQNLISTEITALKDDFDSLFSEIEQMKEKLESICVQLREFKDEYEKVSEWLQLMEADIKTQKVTLKSSLEEKEGMVKYSKGLLEELEKGKESVDKLTLSAQGLLTSHLDTYIRNQLSILNSRYQVIFNLCKDVHSKVEQQLDQHKHYKDKVDESRLWIKKMTALLEECGIPTGSREAVEIQLAKIKEVTRKQEEGQALVHGALSAGEKTIHTTHPTGKNAITLEMHDLQSAWDCLVLKVSEAKVSLESALLQWADYSSAEARLSQWISDHDQKLQQVKTMKVGTSGRDSVSQRRARLRKANSLVQDIESFEPMIESVNAKAEELQQQSGAGEIADKYHSLVQQAREYMGEQKTQMDIYQQFVDACSEFGRWLNTAKEKLSKCAQPSGDKEVLKGKTSKIKVLQAEQDEGLQKLNHALELSEQTKQQLEEQAEKDVIDMDVKRIEEEYKQFKANVDEMKSSIDVGMVKWNEYEEQFKKCSKWVEETEPLLQSFLTLQADLIKKRARLEEFQGHLQTIFDWQAEFDKLNVRAQLLLETYSDSSISNAFTQLSSKYSNLLSLSKEVMHKLEQHFQEHQQQQCMLTECVEFIDVARERLKDCCRTSHSVDELNAKLNSLKSLASNMEQGQNKVRYVLELTEKVIVNTDSSGISSIQEDAENLKTDFDKLVKDISDARVHLASRMAELDEFTKILKQFQEYLEETENTVNADSRHELVSVTEKKYLLDNYRAILKDMDIRRETIDRLNQGMEQNPQVADVAKNSIEKFQNLMETLQKAVSVLTVEIKDLEAYSSTKQETEKWLKEVKLKAQKCGECVGDHSTIQQQQEELLKVKESLPNGEELVEKVSSLGNNVKEKLELAGQERIEQEIEQITIEWECLQALVGEVEQNITKCLQYWGEFQAVYCHSAEWLSRFQNMTKSVLAVPPGSGKEQEQLNELKALHEEACFHKPDIEEVNQKCEALLDVTSYPTIREKAVSLSTSYSSLLTSITDTIPKLEKALSYQSEFSNLKEKYLRWIQESRATLQKNKDPTQDQDCLQERIQSLKNLATSLPEGQHLLATTCEAGTRILGSLPDTAQSALRADIDSYRDQLATLSQQLSEATALLSSVLARLQEFNQNSANFRQWLEDLEGKLSSPPKTKGEIVEIRTLFEQYKHLRLEIEQQQPQLSELQAEAQELAEKTDDPQAVDLLTEMTDRLTASLNRCLEILSQLESELQTLQDYQHALQETEKWLLQMSFNLMSHHSLQISSLPQTQDHLEKHKRVLEEIERYQTVIDKVKAKGGVIIETYKERTIENQINKQLANIQESYDSLLASAEQIEARLDQAFQKFRTYEETLNQCDKLLAELEPELAQENETTPQTLEVARENLDNSKTALSQLVMARQQLQTAIQGCVEATTSLSRPSSPEDAIVSPLPERETQIKIRLQDFIEQAESRIVAINNIVHEWEAVTQLKETVEHWVADQKVTVSTLESGLVVMEPEVLQHQLNDLENMKQELEEKLSAVQKIEQKEQSTLPNTAHTVLKEKLKCLEDQVAQLMMKTDARKAAIKQFKDLIEEVEGRLEFISTSLESAEKPESGDSLQRQELLKQLTEEIERAKGQMAELNTSLSEICNFLEEEERIKQKEHLKTLEKKANDLHKRVLRRLESLDLLRANYGSVLEELSKLQEWVEEKLEKLHHLSPPGFHTESLEKKLQEAHSLRRETVNKEVVIETSEKRVETLIPELDNRDAENVKKILKELKQKFSELNSAVQSHIDKLNDVIVKSQELELVIEQAKQWLREKEQELSHIEVAGGRSSETDKTIDLIKKTQVELQSFEETEVRKVVRHKEQLHEACSEDDQADLQSLVDEITMKLEELKRILEEKINFAKELFAELQQYERLRENINHWLNLTESSLASDVRTDVAEDGLEEQITTHTKLEEESRVLVDDLHNLQKAAESIIGKVKEAEKLFIEGELQRLEEHRKRLEELIKERLEALQDALQVHHEQVTHVEETTEMLEELQTKLCTLNQPMGVSVEDSRVLLETCEEVLKKLQEVEEKIDQLKPHTQLTEELQKLLSQYQDAVRAAENQHARIKQSVAQREQYHSSVREITDIISQCTKTITVVEETQADSTDKLRKYQNLLDQIVECEAKLTATQDKGEKIGSEGSVSDRNSIMDELQKLKAQLNNLRKTVQKMKSDHENMMAEQKKLVDDLEDILEQLRKDDVAVKTRPLLALHLPAVEEEITRHGELSDDVHLHLKSAEQLKTSIVEELTSDTMPEFLQENISEVSLLQNTLPRELQERESWLKSALNQLKEFHEAKDKLCCWLHSGDKLLQSAENGVDFENIKKKLEEVKKFFSEISHWEIQKDTLNSLSLKIQPFLKKDQVEHMTQDLRSVSQQLDDLQTRADKAIDALEKDAQDWLEYNQLLDKVNSLLTSLQIVDEKPVTMAAIRTSLQSISSLLSNLQSNQELISDVNVKARGLDHRASPSSRKLIDKQVAGINQKWQNILCQLEGQLSTLTDVLNQWEIYAEVYYRAETAVLKLEHNLNAIEVVPEAEDTAQ</sequence>
<evidence type="ECO:0000313" key="7">
    <source>
        <dbReference type="Proteomes" id="UP000694941"/>
    </source>
</evidence>
<dbReference type="Pfam" id="PF00435">
    <property type="entry name" value="Spectrin"/>
    <property type="match status" value="6"/>
</dbReference>
<feature type="coiled-coil region" evidence="6">
    <location>
        <begin position="4313"/>
        <end position="4347"/>
    </location>
</feature>
<feature type="coiled-coil region" evidence="6">
    <location>
        <begin position="2363"/>
        <end position="2413"/>
    </location>
</feature>
<dbReference type="InterPro" id="IPR002017">
    <property type="entry name" value="Spectrin_repeat"/>
</dbReference>
<feature type="coiled-coil region" evidence="6">
    <location>
        <begin position="1962"/>
        <end position="1996"/>
    </location>
</feature>
<dbReference type="RefSeq" id="XP_013784499.1">
    <property type="nucleotide sequence ID" value="XM_013929045.1"/>
</dbReference>
<comment type="subcellular location">
    <subcellularLocation>
        <location evidence="1">Membrane</location>
    </subcellularLocation>
</comment>
<feature type="coiled-coil region" evidence="6">
    <location>
        <begin position="1534"/>
        <end position="1564"/>
    </location>
</feature>
<dbReference type="Proteomes" id="UP000694941">
    <property type="component" value="Unplaced"/>
</dbReference>
<feature type="coiled-coil region" evidence="6">
    <location>
        <begin position="3862"/>
        <end position="3940"/>
    </location>
</feature>
<keyword evidence="4" id="KW-1133">Transmembrane helix</keyword>
<feature type="non-terminal residue" evidence="8">
    <location>
        <position position="4488"/>
    </location>
</feature>
<feature type="coiled-coil region" evidence="6">
    <location>
        <begin position="230"/>
        <end position="298"/>
    </location>
</feature>
<feature type="coiled-coil region" evidence="6">
    <location>
        <begin position="3102"/>
        <end position="3177"/>
    </location>
</feature>
<evidence type="ECO:0000256" key="6">
    <source>
        <dbReference type="SAM" id="Coils"/>
    </source>
</evidence>
<feature type="coiled-coil region" evidence="6">
    <location>
        <begin position="1085"/>
        <end position="1147"/>
    </location>
</feature>
<feature type="coiled-coil region" evidence="6">
    <location>
        <begin position="429"/>
        <end position="456"/>
    </location>
</feature>
<feature type="coiled-coil region" evidence="6">
    <location>
        <begin position="3026"/>
        <end position="3053"/>
    </location>
</feature>
<dbReference type="InterPro" id="IPR052403">
    <property type="entry name" value="LINC-complex_assoc"/>
</dbReference>
<organism evidence="7 8">
    <name type="scientific">Limulus polyphemus</name>
    <name type="common">Atlantic horseshoe crab</name>
    <dbReference type="NCBI Taxonomy" id="6850"/>
    <lineage>
        <taxon>Eukaryota</taxon>
        <taxon>Metazoa</taxon>
        <taxon>Ecdysozoa</taxon>
        <taxon>Arthropoda</taxon>
        <taxon>Chelicerata</taxon>
        <taxon>Merostomata</taxon>
        <taxon>Xiphosura</taxon>
        <taxon>Limulidae</taxon>
        <taxon>Limulus</taxon>
    </lineage>
</organism>
<name>A0ABM1BLM8_LIMPO</name>
<dbReference type="CDD" id="cd00176">
    <property type="entry name" value="SPEC"/>
    <property type="match status" value="8"/>
</dbReference>
<dbReference type="SUPFAM" id="SSF46966">
    <property type="entry name" value="Spectrin repeat"/>
    <property type="match status" value="32"/>
</dbReference>
<evidence type="ECO:0000256" key="3">
    <source>
        <dbReference type="ARBA" id="ARBA00022737"/>
    </source>
</evidence>
<accession>A0ABM1BLM8</accession>
<evidence type="ECO:0000256" key="4">
    <source>
        <dbReference type="ARBA" id="ARBA00022989"/>
    </source>
</evidence>
<dbReference type="GeneID" id="106468616"/>
<feature type="coiled-coil region" evidence="6">
    <location>
        <begin position="653"/>
        <end position="690"/>
    </location>
</feature>
<keyword evidence="6" id="KW-0175">Coiled coil</keyword>
<feature type="coiled-coil region" evidence="6">
    <location>
        <begin position="4065"/>
        <end position="4150"/>
    </location>
</feature>
<keyword evidence="3" id="KW-0677">Repeat</keyword>
<dbReference type="SMART" id="SM00150">
    <property type="entry name" value="SPEC"/>
    <property type="match status" value="32"/>
</dbReference>
<keyword evidence="5" id="KW-0472">Membrane</keyword>
<proteinExistence type="predicted"/>
<evidence type="ECO:0000256" key="5">
    <source>
        <dbReference type="ARBA" id="ARBA00023136"/>
    </source>
</evidence>
<keyword evidence="7" id="KW-1185">Reference proteome</keyword>
<feature type="coiled-coil region" evidence="6">
    <location>
        <begin position="3965"/>
        <end position="4023"/>
    </location>
</feature>
<feature type="coiled-coil region" evidence="6">
    <location>
        <begin position="881"/>
        <end position="915"/>
    </location>
</feature>
<feature type="coiled-coil region" evidence="6">
    <location>
        <begin position="1608"/>
        <end position="1669"/>
    </location>
</feature>
<dbReference type="PANTHER" id="PTHR47535">
    <property type="entry name" value="MUSCLE-SPECIFIC PROTEIN 300 KDA, ISOFORM G"/>
    <property type="match status" value="1"/>
</dbReference>
<feature type="coiled-coil region" evidence="6">
    <location>
        <begin position="2558"/>
        <end position="2656"/>
    </location>
</feature>
<feature type="coiled-coil region" evidence="6">
    <location>
        <begin position="3427"/>
        <end position="3487"/>
    </location>
</feature>
<feature type="coiled-coil region" evidence="6">
    <location>
        <begin position="2706"/>
        <end position="2733"/>
    </location>
</feature>
<protein>
    <submittedName>
        <fullName evidence="8">Nesprin-1-like</fullName>
    </submittedName>
</protein>
<dbReference type="Gene3D" id="1.20.58.60">
    <property type="match status" value="20"/>
</dbReference>
<feature type="coiled-coil region" evidence="6">
    <location>
        <begin position="3676"/>
        <end position="3731"/>
    </location>
</feature>
<feature type="coiled-coil region" evidence="6">
    <location>
        <begin position="3209"/>
        <end position="3284"/>
    </location>
</feature>
<feature type="coiled-coil region" evidence="6">
    <location>
        <begin position="3786"/>
        <end position="3824"/>
    </location>
</feature>
<feature type="coiled-coil region" evidence="6">
    <location>
        <begin position="3527"/>
        <end position="3587"/>
    </location>
</feature>
<evidence type="ECO:0000256" key="1">
    <source>
        <dbReference type="ARBA" id="ARBA00004370"/>
    </source>
</evidence>